<proteinExistence type="inferred from homology"/>
<dbReference type="InterPro" id="IPR012341">
    <property type="entry name" value="6hp_glycosidase-like_sf"/>
</dbReference>
<dbReference type="SUPFAM" id="SSF48208">
    <property type="entry name" value="Six-hairpin glycosidases"/>
    <property type="match status" value="1"/>
</dbReference>
<dbReference type="EMBL" id="JBHMEI010000013">
    <property type="protein sequence ID" value="MFB9202958.1"/>
    <property type="molecule type" value="Genomic_DNA"/>
</dbReference>
<evidence type="ECO:0000313" key="4">
    <source>
        <dbReference type="Proteomes" id="UP001589647"/>
    </source>
</evidence>
<dbReference type="Proteomes" id="UP001589647">
    <property type="component" value="Unassembled WGS sequence"/>
</dbReference>
<dbReference type="InterPro" id="IPR052369">
    <property type="entry name" value="UG_Glycosaminoglycan_Hydrolase"/>
</dbReference>
<dbReference type="GO" id="GO:0016787">
    <property type="term" value="F:hydrolase activity"/>
    <property type="evidence" value="ECO:0007669"/>
    <property type="project" value="UniProtKB-KW"/>
</dbReference>
<keyword evidence="4" id="KW-1185">Reference proteome</keyword>
<comment type="similarity">
    <text evidence="2">Belongs to the glycosyl hydrolase 88 family.</text>
</comment>
<gene>
    <name evidence="3" type="ORF">ACFFV7_17300</name>
</gene>
<evidence type="ECO:0000256" key="1">
    <source>
        <dbReference type="ARBA" id="ARBA00022801"/>
    </source>
</evidence>
<name>A0ABV5IEI8_9ACTN</name>
<dbReference type="Pfam" id="PF07470">
    <property type="entry name" value="Glyco_hydro_88"/>
    <property type="match status" value="1"/>
</dbReference>
<protein>
    <submittedName>
        <fullName evidence="3">Glycoside hydrolase family 88 protein</fullName>
    </submittedName>
</protein>
<dbReference type="RefSeq" id="WP_189646129.1">
    <property type="nucleotide sequence ID" value="NZ_BMRC01000002.1"/>
</dbReference>
<dbReference type="PANTHER" id="PTHR36845">
    <property type="entry name" value="HYDROLASE, PUTATIVE (AFU_ORTHOLOGUE AFUA_7G05090)-RELATED"/>
    <property type="match status" value="1"/>
</dbReference>
<dbReference type="InterPro" id="IPR008928">
    <property type="entry name" value="6-hairpin_glycosidase_sf"/>
</dbReference>
<evidence type="ECO:0000256" key="2">
    <source>
        <dbReference type="ARBA" id="ARBA00038358"/>
    </source>
</evidence>
<organism evidence="3 4">
    <name type="scientific">Nonomuraea spiralis</name>
    <dbReference type="NCBI Taxonomy" id="46182"/>
    <lineage>
        <taxon>Bacteria</taxon>
        <taxon>Bacillati</taxon>
        <taxon>Actinomycetota</taxon>
        <taxon>Actinomycetes</taxon>
        <taxon>Streptosporangiales</taxon>
        <taxon>Streptosporangiaceae</taxon>
        <taxon>Nonomuraea</taxon>
    </lineage>
</organism>
<dbReference type="InterPro" id="IPR010905">
    <property type="entry name" value="Glyco_hydro_88"/>
</dbReference>
<dbReference type="Gene3D" id="1.50.10.10">
    <property type="match status" value="1"/>
</dbReference>
<dbReference type="PANTHER" id="PTHR36845:SF1">
    <property type="entry name" value="HYDROLASE, PUTATIVE (AFU_ORTHOLOGUE AFUA_7G05090)-RELATED"/>
    <property type="match status" value="1"/>
</dbReference>
<keyword evidence="1 3" id="KW-0378">Hydrolase</keyword>
<comment type="caution">
    <text evidence="3">The sequence shown here is derived from an EMBL/GenBank/DDBJ whole genome shotgun (WGS) entry which is preliminary data.</text>
</comment>
<accession>A0ABV5IEI8</accession>
<sequence length="347" mass="36362">MVVTELVRRVEATLAQSQGRFPVHADPVTGEWTWSEDGDWCGGFWGGLLSLAAVATGDPRFALAAGEVAGRLAARTDAPTLLRGLLFWYGAALPAVLAGDEEPGAPTALAAAQSLSIGFDPLAGLLPPQEEDVAKYGWPRPGACVDGLPGTVPLLAFASERTGARELLVMAESHARACRAICVREDGSVAQTSIGAVNGSSPGSTWARAQAWAMLGLAQAAHLSPEFTEPAAEVADWYTAHVPSDLVCYWDFDDPGIPDAPRDTSATAIAAAALAKLAPLAKDGYREQAADTLAALARDHLNEHGGLVDGCYNRRKGLAVGHELIWGDYFLLEAALVLDGAIDTSRL</sequence>
<evidence type="ECO:0000313" key="3">
    <source>
        <dbReference type="EMBL" id="MFB9202958.1"/>
    </source>
</evidence>
<reference evidence="3 4" key="1">
    <citation type="submission" date="2024-09" db="EMBL/GenBank/DDBJ databases">
        <authorList>
            <person name="Sun Q."/>
            <person name="Mori K."/>
        </authorList>
    </citation>
    <scope>NUCLEOTIDE SEQUENCE [LARGE SCALE GENOMIC DNA]</scope>
    <source>
        <strain evidence="3 4">CCM 3426</strain>
    </source>
</reference>